<dbReference type="PRINTS" id="PR00455">
    <property type="entry name" value="HTHTETR"/>
</dbReference>
<evidence type="ECO:0000313" key="4">
    <source>
        <dbReference type="EMBL" id="MFN0292391.1"/>
    </source>
</evidence>
<reference evidence="4 5" key="1">
    <citation type="submission" date="2024-12" db="EMBL/GenBank/DDBJ databases">
        <authorList>
            <person name="Hu S."/>
        </authorList>
    </citation>
    <scope>NUCLEOTIDE SEQUENCE [LARGE SCALE GENOMIC DNA]</scope>
    <source>
        <strain evidence="4 5">P-25</strain>
    </source>
</reference>
<dbReference type="Proteomes" id="UP001517367">
    <property type="component" value="Unassembled WGS sequence"/>
</dbReference>
<dbReference type="Gene3D" id="1.10.357.10">
    <property type="entry name" value="Tetracycline Repressor, domain 2"/>
    <property type="match status" value="1"/>
</dbReference>
<dbReference type="Pfam" id="PF00440">
    <property type="entry name" value="TetR_N"/>
    <property type="match status" value="1"/>
</dbReference>
<dbReference type="PANTHER" id="PTHR30328">
    <property type="entry name" value="TRANSCRIPTIONAL REPRESSOR"/>
    <property type="match status" value="1"/>
</dbReference>
<dbReference type="PANTHER" id="PTHR30328:SF54">
    <property type="entry name" value="HTH-TYPE TRANSCRIPTIONAL REPRESSOR SCO4008"/>
    <property type="match status" value="1"/>
</dbReference>
<feature type="domain" description="HTH tetR-type" evidence="3">
    <location>
        <begin position="14"/>
        <end position="74"/>
    </location>
</feature>
<organism evidence="4 5">
    <name type="scientific">Pedobacter helvus</name>
    <dbReference type="NCBI Taxonomy" id="2563444"/>
    <lineage>
        <taxon>Bacteria</taxon>
        <taxon>Pseudomonadati</taxon>
        <taxon>Bacteroidota</taxon>
        <taxon>Sphingobacteriia</taxon>
        <taxon>Sphingobacteriales</taxon>
        <taxon>Sphingobacteriaceae</taxon>
        <taxon>Pedobacter</taxon>
    </lineage>
</organism>
<feature type="DNA-binding region" description="H-T-H motif" evidence="2">
    <location>
        <begin position="37"/>
        <end position="56"/>
    </location>
</feature>
<dbReference type="InterPro" id="IPR009057">
    <property type="entry name" value="Homeodomain-like_sf"/>
</dbReference>
<evidence type="ECO:0000256" key="2">
    <source>
        <dbReference type="PROSITE-ProRule" id="PRU00335"/>
    </source>
</evidence>
<dbReference type="SUPFAM" id="SSF46689">
    <property type="entry name" value="Homeodomain-like"/>
    <property type="match status" value="1"/>
</dbReference>
<name>A0ABW9JL10_9SPHI</name>
<evidence type="ECO:0000259" key="3">
    <source>
        <dbReference type="PROSITE" id="PS50977"/>
    </source>
</evidence>
<comment type="caution">
    <text evidence="4">The sequence shown here is derived from an EMBL/GenBank/DDBJ whole genome shotgun (WGS) entry which is preliminary data.</text>
</comment>
<dbReference type="RefSeq" id="WP_138728439.1">
    <property type="nucleotide sequence ID" value="NZ_SRMP02000023.1"/>
</dbReference>
<keyword evidence="1 2" id="KW-0238">DNA-binding</keyword>
<evidence type="ECO:0000313" key="5">
    <source>
        <dbReference type="Proteomes" id="UP001517367"/>
    </source>
</evidence>
<dbReference type="InterPro" id="IPR050109">
    <property type="entry name" value="HTH-type_TetR-like_transc_reg"/>
</dbReference>
<accession>A0ABW9JL10</accession>
<dbReference type="EMBL" id="SRMP02000023">
    <property type="protein sequence ID" value="MFN0292391.1"/>
    <property type="molecule type" value="Genomic_DNA"/>
</dbReference>
<protein>
    <submittedName>
        <fullName evidence="4">TetR/AcrR family transcriptional regulator</fullName>
    </submittedName>
</protein>
<proteinExistence type="predicted"/>
<sequence>MEKKIAANTARSKEKSKQRFLDAVGKILKTKGYAALKVNDIAATAGLDKKLIYKYFGGTDQLLDQYISSQDFWSNVKGEKIPQTITDGGKDFLTGMFLEQFDYVYKNKEFQKVLLWRLSQQRNSLKKLAEDQEANGELILQNITDPYFKEKSEDYRAIAAILVAGIYYLNLSTTYNGSIFCGLDLKSDHGREKIKNALSFLVDQTYENL</sequence>
<dbReference type="InterPro" id="IPR001647">
    <property type="entry name" value="HTH_TetR"/>
</dbReference>
<evidence type="ECO:0000256" key="1">
    <source>
        <dbReference type="ARBA" id="ARBA00023125"/>
    </source>
</evidence>
<gene>
    <name evidence="4" type="ORF">E5L68_013375</name>
</gene>
<dbReference type="PROSITE" id="PS50977">
    <property type="entry name" value="HTH_TETR_2"/>
    <property type="match status" value="1"/>
</dbReference>
<keyword evidence="5" id="KW-1185">Reference proteome</keyword>